<evidence type="ECO:0000313" key="5">
    <source>
        <dbReference type="EMBL" id="GAA3074042.1"/>
    </source>
</evidence>
<protein>
    <recommendedName>
        <fullName evidence="7">Glycosyltransferase</fullName>
    </recommendedName>
</protein>
<name>A0ABP6M3C6_9MICC</name>
<organism evidence="5 6">
    <name type="scientific">Nesterenkonia aethiopica</name>
    <dbReference type="NCBI Taxonomy" id="269144"/>
    <lineage>
        <taxon>Bacteria</taxon>
        <taxon>Bacillati</taxon>
        <taxon>Actinomycetota</taxon>
        <taxon>Actinomycetes</taxon>
        <taxon>Micrococcales</taxon>
        <taxon>Micrococcaceae</taxon>
        <taxon>Nesterenkonia</taxon>
    </lineage>
</organism>
<dbReference type="CDD" id="cd00761">
    <property type="entry name" value="Glyco_tranf_GTA_type"/>
    <property type="match status" value="1"/>
</dbReference>
<evidence type="ECO:0000313" key="6">
    <source>
        <dbReference type="Proteomes" id="UP001500236"/>
    </source>
</evidence>
<dbReference type="Proteomes" id="UP001500236">
    <property type="component" value="Unassembled WGS sequence"/>
</dbReference>
<dbReference type="Gene3D" id="3.90.550.10">
    <property type="entry name" value="Spore Coat Polysaccharide Biosynthesis Protein SpsA, Chain A"/>
    <property type="match status" value="1"/>
</dbReference>
<keyword evidence="1" id="KW-0328">Glycosyltransferase</keyword>
<sequence>MSGAPHSVRFRLGQVRRRLQQFEEVSSGLRPRTSLLEPVSSAEVTAPVSTPFVHDVRDARELFESLLPQLRQLPAGEMGISRPHTGLRIAIISDKFLFESFEGLADLVPVTPRNWEEPLQQERLPDILLVAATWRGLNERSWRGLSNPESNRRRLTVEEIMPAYRRRGIPVVFYGKEDPPNYSSFVGLAQAADHIFTTAAEMIPHYERDCPQAQSIDVLPFAVNPLVHSPIGSRPAVSDLVHFAGSWLPEKYPQRSRYGMWALSGIALSDRPLVIFDRNSDLFLGDPRYAFPTGYAPYIAPARDREDLMLLQRGTDIAVNLNSVVASQTMFANRVLELQATGTMVISSYNQGVNSYYPQVHIANSTRDVAAMLESLTLEELRRIQGDGIRKVFSDDHGVNRLAAICRVAGVPEPQDHEVVLAVAEDPTPQLARDLQHQTHSAVELVSWDQLPQRRGDFDILLPVSPHRRYSPTYVADHAASYAYSATAASHKLAGDAEQTDRLAHRRHRGSADLPDLSLSSWWRPAAEQLASPEALRRHAETAEIYAIDHLGHRSAEDAITVSTPTPGDAPLYRGDDLEQKAAECQALVEELDLKLAVVVPIYNNADHLRHKAFQSLRRSRSFETMHVLLVNDGSTDMHTVDTVDELAAAWPNVTAFHHAPGGSGSASRPRNTGLALSFTEFVTYLDPDDEEYRDGYSVLMEALEEQPEAEFAVGDMIRWRSGRKHMHYVSHMERHIEERDGLLRPTRTSLRELGFVPVSIEAVVARTSWLQSLGLAQPVGATGQDTYFFQQMLYYSTAILTVPKAVYTYYGAVDTSIVNVVSPRYFRKYLILEKDRTAWLQETGLMQDYRDTRLEPFFRSWYLGKLNQVPADQREEAAAVVRELAALYGDHDWQDPDIRRFLQSDEEHVKEIAR</sequence>
<evidence type="ECO:0000256" key="2">
    <source>
        <dbReference type="ARBA" id="ARBA00022679"/>
    </source>
</evidence>
<feature type="domain" description="Spore protein YkvP/CgeB glycosyl transferase-like" evidence="4">
    <location>
        <begin position="304"/>
        <end position="405"/>
    </location>
</feature>
<feature type="domain" description="Glycosyltransferase 2-like" evidence="3">
    <location>
        <begin position="598"/>
        <end position="737"/>
    </location>
</feature>
<dbReference type="PANTHER" id="PTHR22916:SF51">
    <property type="entry name" value="GLYCOSYLTRANSFERASE EPSH-RELATED"/>
    <property type="match status" value="1"/>
</dbReference>
<dbReference type="InterPro" id="IPR001173">
    <property type="entry name" value="Glyco_trans_2-like"/>
</dbReference>
<dbReference type="SUPFAM" id="SSF53448">
    <property type="entry name" value="Nucleotide-diphospho-sugar transferases"/>
    <property type="match status" value="1"/>
</dbReference>
<evidence type="ECO:0000256" key="1">
    <source>
        <dbReference type="ARBA" id="ARBA00022676"/>
    </source>
</evidence>
<reference evidence="6" key="1">
    <citation type="journal article" date="2019" name="Int. J. Syst. Evol. Microbiol.">
        <title>The Global Catalogue of Microorganisms (GCM) 10K type strain sequencing project: providing services to taxonomists for standard genome sequencing and annotation.</title>
        <authorList>
            <consortium name="The Broad Institute Genomics Platform"/>
            <consortium name="The Broad Institute Genome Sequencing Center for Infectious Disease"/>
            <person name="Wu L."/>
            <person name="Ma J."/>
        </authorList>
    </citation>
    <scope>NUCLEOTIDE SEQUENCE [LARGE SCALE GENOMIC DNA]</scope>
    <source>
        <strain evidence="6">JCM 14309</strain>
    </source>
</reference>
<evidence type="ECO:0008006" key="7">
    <source>
        <dbReference type="Google" id="ProtNLM"/>
    </source>
</evidence>
<evidence type="ECO:0000259" key="4">
    <source>
        <dbReference type="Pfam" id="PF13524"/>
    </source>
</evidence>
<dbReference type="InterPro" id="IPR029044">
    <property type="entry name" value="Nucleotide-diphossugar_trans"/>
</dbReference>
<comment type="caution">
    <text evidence="5">The sequence shown here is derived from an EMBL/GenBank/DDBJ whole genome shotgun (WGS) entry which is preliminary data.</text>
</comment>
<gene>
    <name evidence="5" type="ORF">GCM10010529_27410</name>
</gene>
<dbReference type="InterPro" id="IPR055259">
    <property type="entry name" value="YkvP/CgeB_Glyco_trans-like"/>
</dbReference>
<keyword evidence="6" id="KW-1185">Reference proteome</keyword>
<accession>A0ABP6M3C6</accession>
<evidence type="ECO:0000259" key="3">
    <source>
        <dbReference type="Pfam" id="PF00535"/>
    </source>
</evidence>
<dbReference type="Pfam" id="PF00535">
    <property type="entry name" value="Glycos_transf_2"/>
    <property type="match status" value="1"/>
</dbReference>
<dbReference type="Pfam" id="PF13524">
    <property type="entry name" value="Glyco_trans_1_2"/>
    <property type="match status" value="1"/>
</dbReference>
<dbReference type="EMBL" id="BAAAVT010000021">
    <property type="protein sequence ID" value="GAA3074042.1"/>
    <property type="molecule type" value="Genomic_DNA"/>
</dbReference>
<dbReference type="PANTHER" id="PTHR22916">
    <property type="entry name" value="GLYCOSYLTRANSFERASE"/>
    <property type="match status" value="1"/>
</dbReference>
<proteinExistence type="predicted"/>
<keyword evidence="2" id="KW-0808">Transferase</keyword>